<evidence type="ECO:0000259" key="3">
    <source>
        <dbReference type="PROSITE" id="PS50048"/>
    </source>
</evidence>
<organism evidence="4 5">
    <name type="scientific">Saxophila tyrrhenica</name>
    <dbReference type="NCBI Taxonomy" id="1690608"/>
    <lineage>
        <taxon>Eukaryota</taxon>
        <taxon>Fungi</taxon>
        <taxon>Dikarya</taxon>
        <taxon>Ascomycota</taxon>
        <taxon>Pezizomycotina</taxon>
        <taxon>Dothideomycetes</taxon>
        <taxon>Dothideomycetidae</taxon>
        <taxon>Mycosphaerellales</taxon>
        <taxon>Extremaceae</taxon>
        <taxon>Saxophila</taxon>
    </lineage>
</organism>
<dbReference type="Gene3D" id="4.10.240.10">
    <property type="entry name" value="Zn(2)-C6 fungal-type DNA-binding domain"/>
    <property type="match status" value="1"/>
</dbReference>
<sequence>MGDTQERASYALPEPPTPGGTSGGSSVGREEHSQERPKRAKRSFLTQNACTRCRSKKSKCDGARPVCERCRKHGAECIYDVAQEGLTRMQNLQQQLEARTADHGRLQNLFSLLQNGTDQEATSLLARMRMGAGVDELLSVAQPSPMSSMSLPDGPSTHQSFPREQQQPGGYMQQQYTTSPASDQGGWEQWPQAGSRSMSMSSESHQEGFQPSAGMALQGYYAPQEPYDPYYHQMPGEGYGSHEQQWQGNQSSEIAMPPGYQFATPQGPFGAQQQPPPQGQQQGQPPGEQRGGPQPPRGRSRT</sequence>
<dbReference type="RefSeq" id="XP_064658103.1">
    <property type="nucleotide sequence ID" value="XM_064803188.1"/>
</dbReference>
<dbReference type="GO" id="GO:0000981">
    <property type="term" value="F:DNA-binding transcription factor activity, RNA polymerase II-specific"/>
    <property type="evidence" value="ECO:0007669"/>
    <property type="project" value="InterPro"/>
</dbReference>
<dbReference type="PANTHER" id="PTHR47256:SF1">
    <property type="entry name" value="ZN(II)2CYS6 TRANSCRIPTION FACTOR (EUROFUNG)"/>
    <property type="match status" value="1"/>
</dbReference>
<dbReference type="InterPro" id="IPR001138">
    <property type="entry name" value="Zn2Cys6_DnaBD"/>
</dbReference>
<protein>
    <recommendedName>
        <fullName evidence="3">Zn(2)-C6 fungal-type domain-containing protein</fullName>
    </recommendedName>
</protein>
<feature type="domain" description="Zn(2)-C6 fungal-type" evidence="3">
    <location>
        <begin position="49"/>
        <end position="79"/>
    </location>
</feature>
<feature type="region of interest" description="Disordered" evidence="2">
    <location>
        <begin position="1"/>
        <end position="43"/>
    </location>
</feature>
<accession>A0AAV9P9I2</accession>
<dbReference type="InterPro" id="IPR053187">
    <property type="entry name" value="Notoamide_regulator"/>
</dbReference>
<evidence type="ECO:0000313" key="5">
    <source>
        <dbReference type="Proteomes" id="UP001337655"/>
    </source>
</evidence>
<feature type="compositionally biased region" description="Polar residues" evidence="2">
    <location>
        <begin position="242"/>
        <end position="253"/>
    </location>
</feature>
<feature type="compositionally biased region" description="Polar residues" evidence="2">
    <location>
        <begin position="143"/>
        <end position="164"/>
    </location>
</feature>
<dbReference type="Proteomes" id="UP001337655">
    <property type="component" value="Unassembled WGS sequence"/>
</dbReference>
<dbReference type="GeneID" id="89927286"/>
<dbReference type="InterPro" id="IPR036864">
    <property type="entry name" value="Zn2-C6_fun-type_DNA-bd_sf"/>
</dbReference>
<gene>
    <name evidence="4" type="ORF">LTR77_005946</name>
</gene>
<dbReference type="AlphaFoldDB" id="A0AAV9P9I2"/>
<feature type="compositionally biased region" description="Low complexity" evidence="2">
    <location>
        <begin position="265"/>
        <end position="292"/>
    </location>
</feature>
<dbReference type="PROSITE" id="PS50048">
    <property type="entry name" value="ZN2_CY6_FUNGAL_2"/>
    <property type="match status" value="1"/>
</dbReference>
<dbReference type="Pfam" id="PF00172">
    <property type="entry name" value="Zn_clus"/>
    <property type="match status" value="1"/>
</dbReference>
<dbReference type="CDD" id="cd00067">
    <property type="entry name" value="GAL4"/>
    <property type="match status" value="1"/>
</dbReference>
<evidence type="ECO:0000313" key="4">
    <source>
        <dbReference type="EMBL" id="KAK5168637.1"/>
    </source>
</evidence>
<evidence type="ECO:0000256" key="2">
    <source>
        <dbReference type="SAM" id="MobiDB-lite"/>
    </source>
</evidence>
<dbReference type="GO" id="GO:0008270">
    <property type="term" value="F:zinc ion binding"/>
    <property type="evidence" value="ECO:0007669"/>
    <property type="project" value="InterPro"/>
</dbReference>
<feature type="compositionally biased region" description="Low complexity" evidence="2">
    <location>
        <begin position="165"/>
        <end position="176"/>
    </location>
</feature>
<comment type="caution">
    <text evidence="4">The sequence shown here is derived from an EMBL/GenBank/DDBJ whole genome shotgun (WGS) entry which is preliminary data.</text>
</comment>
<feature type="region of interest" description="Disordered" evidence="2">
    <location>
        <begin position="143"/>
        <end position="210"/>
    </location>
</feature>
<keyword evidence="1" id="KW-0539">Nucleus</keyword>
<reference evidence="4 5" key="1">
    <citation type="submission" date="2023-08" db="EMBL/GenBank/DDBJ databases">
        <title>Black Yeasts Isolated from many extreme environments.</title>
        <authorList>
            <person name="Coleine C."/>
            <person name="Stajich J.E."/>
            <person name="Selbmann L."/>
        </authorList>
    </citation>
    <scope>NUCLEOTIDE SEQUENCE [LARGE SCALE GENOMIC DNA]</scope>
    <source>
        <strain evidence="4 5">CCFEE 5935</strain>
    </source>
</reference>
<dbReference type="SMART" id="SM00066">
    <property type="entry name" value="GAL4"/>
    <property type="match status" value="1"/>
</dbReference>
<evidence type="ECO:0000256" key="1">
    <source>
        <dbReference type="ARBA" id="ARBA00023242"/>
    </source>
</evidence>
<dbReference type="SUPFAM" id="SSF57701">
    <property type="entry name" value="Zn2/Cys6 DNA-binding domain"/>
    <property type="match status" value="1"/>
</dbReference>
<dbReference type="EMBL" id="JAVRRT010000009">
    <property type="protein sequence ID" value="KAK5168637.1"/>
    <property type="molecule type" value="Genomic_DNA"/>
</dbReference>
<keyword evidence="5" id="KW-1185">Reference proteome</keyword>
<dbReference type="PANTHER" id="PTHR47256">
    <property type="entry name" value="ZN(II)2CYS6 TRANSCRIPTION FACTOR (EUROFUNG)-RELATED"/>
    <property type="match status" value="1"/>
</dbReference>
<name>A0AAV9P9I2_9PEZI</name>
<proteinExistence type="predicted"/>
<dbReference type="PROSITE" id="PS00463">
    <property type="entry name" value="ZN2_CY6_FUNGAL_1"/>
    <property type="match status" value="1"/>
</dbReference>
<feature type="compositionally biased region" description="Basic and acidic residues" evidence="2">
    <location>
        <begin position="28"/>
        <end position="37"/>
    </location>
</feature>
<feature type="region of interest" description="Disordered" evidence="2">
    <location>
        <begin position="228"/>
        <end position="302"/>
    </location>
</feature>